<evidence type="ECO:0000313" key="4">
    <source>
        <dbReference type="EMBL" id="KAK6128154.1"/>
    </source>
</evidence>
<comment type="caution">
    <text evidence="4">The sequence shown here is derived from an EMBL/GenBank/DDBJ whole genome shotgun (WGS) entry which is preliminary data.</text>
</comment>
<sequence length="507" mass="57818">MRKIYEGLRDEALPIREGRMREIYEEPHEEASSIKERQALLSVGEDKWWPTFHGNKVVFLSPIKKKIRSLGGHMRSHLINVSSSDHHQKTDDQKLHKKKLPPLVNRKTDFSENSKKTNKSLKSSEQDTLLQEKPCKECGKSFQSWKALFGHMKCHSVNGKISNSVEEDSWYSSNDQSDNGTTTPLRRRKRSNRTKRYTITTNSSSLTVSNFSPSVSDIDDQQEQEEVALSLIILSGDKGNWGGTINSVVESSNNNSSEFLEANKISKTLDKDSKRECLKLKNSRNELKTRKLEVSTDDFRVEDKFETKNLDIEVNSPKILIKGSGFSHFETDSKKKKNKPRKRKLLAYGPCDYEEFEKNSKFTCSVCKKAFSSYQALGGHRASHKKFKGCCAPSENSMETENSHNQNANYSSENVFAGWKKNKVHECPICFKVFPSGQALGGHKRSHLIADHQAKNDPSVFEKRKPVRDFLDLNLPAPDEEEECSDFKAWWFGTRRKAEPLLSLLSG</sequence>
<name>A0ABR0UZJ7_REHGL</name>
<keyword evidence="1" id="KW-0862">Zinc</keyword>
<evidence type="ECO:0000256" key="1">
    <source>
        <dbReference type="PROSITE-ProRule" id="PRU00042"/>
    </source>
</evidence>
<dbReference type="PANTHER" id="PTHR46869:SF6">
    <property type="entry name" value="C2H2-TYPE DOMAIN-CONTAINING PROTEIN"/>
    <property type="match status" value="1"/>
</dbReference>
<dbReference type="PROSITE" id="PS00028">
    <property type="entry name" value="ZINC_FINGER_C2H2_1"/>
    <property type="match status" value="3"/>
</dbReference>
<evidence type="ECO:0000256" key="2">
    <source>
        <dbReference type="SAM" id="MobiDB-lite"/>
    </source>
</evidence>
<dbReference type="SMART" id="SM00355">
    <property type="entry name" value="ZnF_C2H2"/>
    <property type="match status" value="3"/>
</dbReference>
<dbReference type="EMBL" id="JABTTQ020001821">
    <property type="protein sequence ID" value="KAK6128154.1"/>
    <property type="molecule type" value="Genomic_DNA"/>
</dbReference>
<feature type="domain" description="C2H2-type" evidence="3">
    <location>
        <begin position="362"/>
        <end position="389"/>
    </location>
</feature>
<dbReference type="Proteomes" id="UP001318860">
    <property type="component" value="Unassembled WGS sequence"/>
</dbReference>
<keyword evidence="1" id="KW-0479">Metal-binding</keyword>
<protein>
    <recommendedName>
        <fullName evidence="3">C2H2-type domain-containing protein</fullName>
    </recommendedName>
</protein>
<feature type="compositionally biased region" description="Polar residues" evidence="2">
    <location>
        <begin position="169"/>
        <end position="181"/>
    </location>
</feature>
<feature type="compositionally biased region" description="Basic residues" evidence="2">
    <location>
        <begin position="185"/>
        <end position="195"/>
    </location>
</feature>
<dbReference type="InterPro" id="IPR036236">
    <property type="entry name" value="Znf_C2H2_sf"/>
</dbReference>
<dbReference type="Pfam" id="PF13912">
    <property type="entry name" value="zf-C2H2_6"/>
    <property type="match status" value="3"/>
</dbReference>
<gene>
    <name evidence="4" type="ORF">DH2020_038107</name>
</gene>
<keyword evidence="5" id="KW-1185">Reference proteome</keyword>
<reference evidence="4 5" key="1">
    <citation type="journal article" date="2021" name="Comput. Struct. Biotechnol. J.">
        <title>De novo genome assembly of the potent medicinal plant Rehmannia glutinosa using nanopore technology.</title>
        <authorList>
            <person name="Ma L."/>
            <person name="Dong C."/>
            <person name="Song C."/>
            <person name="Wang X."/>
            <person name="Zheng X."/>
            <person name="Niu Y."/>
            <person name="Chen S."/>
            <person name="Feng W."/>
        </authorList>
    </citation>
    <scope>NUCLEOTIDE SEQUENCE [LARGE SCALE GENOMIC DNA]</scope>
    <source>
        <strain evidence="4">DH-2019</strain>
    </source>
</reference>
<dbReference type="PROSITE" id="PS50157">
    <property type="entry name" value="ZINC_FINGER_C2H2_2"/>
    <property type="match status" value="3"/>
</dbReference>
<feature type="domain" description="C2H2-type" evidence="3">
    <location>
        <begin position="425"/>
        <end position="447"/>
    </location>
</feature>
<feature type="compositionally biased region" description="Basic and acidic residues" evidence="2">
    <location>
        <begin position="106"/>
        <end position="115"/>
    </location>
</feature>
<keyword evidence="1" id="KW-0863">Zinc-finger</keyword>
<evidence type="ECO:0000259" key="3">
    <source>
        <dbReference type="PROSITE" id="PS50157"/>
    </source>
</evidence>
<proteinExistence type="predicted"/>
<dbReference type="Gene3D" id="3.30.160.60">
    <property type="entry name" value="Classic Zinc Finger"/>
    <property type="match status" value="1"/>
</dbReference>
<accession>A0ABR0UZJ7</accession>
<dbReference type="InterPro" id="IPR013087">
    <property type="entry name" value="Znf_C2H2_type"/>
</dbReference>
<feature type="region of interest" description="Disordered" evidence="2">
    <location>
        <begin position="81"/>
        <end position="129"/>
    </location>
</feature>
<dbReference type="SUPFAM" id="SSF57667">
    <property type="entry name" value="beta-beta-alpha zinc fingers"/>
    <property type="match status" value="1"/>
</dbReference>
<feature type="domain" description="C2H2-type" evidence="3">
    <location>
        <begin position="133"/>
        <end position="160"/>
    </location>
</feature>
<feature type="compositionally biased region" description="Basic and acidic residues" evidence="2">
    <location>
        <begin position="84"/>
        <end position="94"/>
    </location>
</feature>
<feature type="region of interest" description="Disordered" evidence="2">
    <location>
        <begin position="169"/>
        <end position="195"/>
    </location>
</feature>
<dbReference type="PANTHER" id="PTHR46869">
    <property type="entry name" value="C2H2-LIKE ZINC FINGER PROTEIN"/>
    <property type="match status" value="1"/>
</dbReference>
<evidence type="ECO:0000313" key="5">
    <source>
        <dbReference type="Proteomes" id="UP001318860"/>
    </source>
</evidence>
<organism evidence="4 5">
    <name type="scientific">Rehmannia glutinosa</name>
    <name type="common">Chinese foxglove</name>
    <dbReference type="NCBI Taxonomy" id="99300"/>
    <lineage>
        <taxon>Eukaryota</taxon>
        <taxon>Viridiplantae</taxon>
        <taxon>Streptophyta</taxon>
        <taxon>Embryophyta</taxon>
        <taxon>Tracheophyta</taxon>
        <taxon>Spermatophyta</taxon>
        <taxon>Magnoliopsida</taxon>
        <taxon>eudicotyledons</taxon>
        <taxon>Gunneridae</taxon>
        <taxon>Pentapetalae</taxon>
        <taxon>asterids</taxon>
        <taxon>lamiids</taxon>
        <taxon>Lamiales</taxon>
        <taxon>Orobanchaceae</taxon>
        <taxon>Rehmannieae</taxon>
        <taxon>Rehmannia</taxon>
    </lineage>
</organism>